<keyword evidence="4" id="KW-0067">ATP-binding</keyword>
<dbReference type="GO" id="GO:0005524">
    <property type="term" value="F:ATP binding"/>
    <property type="evidence" value="ECO:0007669"/>
    <property type="project" value="UniProtKB-KW"/>
</dbReference>
<feature type="compositionally biased region" description="Polar residues" evidence="6">
    <location>
        <begin position="10"/>
        <end position="19"/>
    </location>
</feature>
<evidence type="ECO:0000313" key="9">
    <source>
        <dbReference type="Proteomes" id="UP000054248"/>
    </source>
</evidence>
<feature type="region of interest" description="Disordered" evidence="6">
    <location>
        <begin position="1"/>
        <end position="24"/>
    </location>
</feature>
<evidence type="ECO:0000256" key="6">
    <source>
        <dbReference type="SAM" id="MobiDB-lite"/>
    </source>
</evidence>
<feature type="repeat" description="TPR" evidence="5">
    <location>
        <begin position="624"/>
        <end position="657"/>
    </location>
</feature>
<proteinExistence type="predicted"/>
<name>A0A0C3Q5L8_9AGAM</name>
<keyword evidence="5" id="KW-0802">TPR repeat</keyword>
<dbReference type="Proteomes" id="UP000054248">
    <property type="component" value="Unassembled WGS sequence"/>
</dbReference>
<evidence type="ECO:0000256" key="2">
    <source>
        <dbReference type="ARBA" id="ARBA00022741"/>
    </source>
</evidence>
<accession>A0A0C3Q5L8</accession>
<evidence type="ECO:0000256" key="4">
    <source>
        <dbReference type="ARBA" id="ARBA00022840"/>
    </source>
</evidence>
<dbReference type="HOGENOM" id="CLU_000288_7_37_1"/>
<keyword evidence="3" id="KW-0418">Kinase</keyword>
<dbReference type="PROSITE" id="PS50005">
    <property type="entry name" value="TPR"/>
    <property type="match status" value="2"/>
</dbReference>
<reference evidence="8 9" key="1">
    <citation type="submission" date="2014-04" db="EMBL/GenBank/DDBJ databases">
        <authorList>
            <consortium name="DOE Joint Genome Institute"/>
            <person name="Kuo A."/>
            <person name="Girlanda M."/>
            <person name="Perotto S."/>
            <person name="Kohler A."/>
            <person name="Nagy L.G."/>
            <person name="Floudas D."/>
            <person name="Copeland A."/>
            <person name="Barry K.W."/>
            <person name="Cichocki N."/>
            <person name="Veneault-Fourrey C."/>
            <person name="LaButti K."/>
            <person name="Lindquist E.A."/>
            <person name="Lipzen A."/>
            <person name="Lundell T."/>
            <person name="Morin E."/>
            <person name="Murat C."/>
            <person name="Sun H."/>
            <person name="Tunlid A."/>
            <person name="Henrissat B."/>
            <person name="Grigoriev I.V."/>
            <person name="Hibbett D.S."/>
            <person name="Martin F."/>
            <person name="Nordberg H.P."/>
            <person name="Cantor M.N."/>
            <person name="Hua S.X."/>
        </authorList>
    </citation>
    <scope>NUCLEOTIDE SEQUENCE [LARGE SCALE GENOMIC DNA]</scope>
    <source>
        <strain evidence="8 9">MUT 4182</strain>
    </source>
</reference>
<dbReference type="Gene3D" id="1.25.40.10">
    <property type="entry name" value="Tetratricopeptide repeat domain"/>
    <property type="match status" value="2"/>
</dbReference>
<feature type="repeat" description="TPR" evidence="5">
    <location>
        <begin position="504"/>
        <end position="537"/>
    </location>
</feature>
<reference evidence="9" key="2">
    <citation type="submission" date="2015-01" db="EMBL/GenBank/DDBJ databases">
        <title>Evolutionary Origins and Diversification of the Mycorrhizal Mutualists.</title>
        <authorList>
            <consortium name="DOE Joint Genome Institute"/>
            <consortium name="Mycorrhizal Genomics Consortium"/>
            <person name="Kohler A."/>
            <person name="Kuo A."/>
            <person name="Nagy L.G."/>
            <person name="Floudas D."/>
            <person name="Copeland A."/>
            <person name="Barry K.W."/>
            <person name="Cichocki N."/>
            <person name="Veneault-Fourrey C."/>
            <person name="LaButti K."/>
            <person name="Lindquist E.A."/>
            <person name="Lipzen A."/>
            <person name="Lundell T."/>
            <person name="Morin E."/>
            <person name="Murat C."/>
            <person name="Riley R."/>
            <person name="Ohm R."/>
            <person name="Sun H."/>
            <person name="Tunlid A."/>
            <person name="Henrissat B."/>
            <person name="Grigoriev I.V."/>
            <person name="Hibbett D.S."/>
            <person name="Martin F."/>
        </authorList>
    </citation>
    <scope>NUCLEOTIDE SEQUENCE [LARGE SCALE GENOMIC DNA]</scope>
    <source>
        <strain evidence="9">MUT 4182</strain>
    </source>
</reference>
<sequence>MSESIDENEQASLSTSTQEAAIDEVEDAMNRLRIRPRKVLESLSHLRIDGARIKPIEGQPPKAGGKAEVEAAILASAKESGSSKSDEEEYVAVKKLRFDDTDDDRTLAPLAHEVNLLNNLSHENVVKILGFVEDVEQGVAWMVFAWEENGNLREFIRSAKWELPERVSLIDDVAEGLSYLHGRDPPICHGDLKSLNILVNRKNRAMITDFGSARAVDSVAERALKGVRAAKATPTPHSAAMEAQEAESLTAEIAPSGDFITMTGPAWTVRWAAPELLRGDVPGLASDIWALGWISWEAVTGNFPFEKENNIIAIVRITKGDLPPVENDDQFHQIKALCGLMGKCWKLDTCERPTAAKCQQIVSWMDQIIPSNRETGSSSVTRSSGLLYALGRIKMRNDIYTEAQEYFKQSFSVSESVGNEWGKARAVKAIADVYHLRDENSKAEESYIQARDIYSEIEYPLGFAQSVSSLGDVYQIRREYSKAEESYIQARDIYSQIGDQLGFAQSVGSLGDVYKMRNEYSKAEESYIQARDIYPQIGSQLGFAQSVDSLGDVYRMWGEYSKAEESYIQARNIYSQIGDQLGFAQSVFSVGDVYRLRNEYSKAEESFIQARDTYSQIGDQLGFAQSINSLGDMYYIRNEYSKAEESYIQARDIYSHNGDQLSLARSFEGMGRVYAARENYAMAAESYSEAEKIYHRIGDMRNSANILWYQGWLHRDQSQYGEAGRLVVGASTIYGTLGLDQDVGRCDEFLEDIRSLIR</sequence>
<keyword evidence="1" id="KW-0808">Transferase</keyword>
<dbReference type="STRING" id="1051891.A0A0C3Q5L8"/>
<dbReference type="SUPFAM" id="SSF56112">
    <property type="entry name" value="Protein kinase-like (PK-like)"/>
    <property type="match status" value="1"/>
</dbReference>
<evidence type="ECO:0000259" key="7">
    <source>
        <dbReference type="PROSITE" id="PS50011"/>
    </source>
</evidence>
<dbReference type="PANTHER" id="PTHR44329">
    <property type="entry name" value="SERINE/THREONINE-PROTEIN KINASE TNNI3K-RELATED"/>
    <property type="match status" value="1"/>
</dbReference>
<dbReference type="PROSITE" id="PS00108">
    <property type="entry name" value="PROTEIN_KINASE_ST"/>
    <property type="match status" value="1"/>
</dbReference>
<protein>
    <recommendedName>
        <fullName evidence="7">Protein kinase domain-containing protein</fullName>
    </recommendedName>
</protein>
<evidence type="ECO:0000313" key="8">
    <source>
        <dbReference type="EMBL" id="KIO18389.1"/>
    </source>
</evidence>
<dbReference type="Pfam" id="PF14938">
    <property type="entry name" value="SNAP"/>
    <property type="match status" value="1"/>
</dbReference>
<gene>
    <name evidence="8" type="ORF">M407DRAFT_31962</name>
</gene>
<dbReference type="EMBL" id="KN823291">
    <property type="protein sequence ID" value="KIO18389.1"/>
    <property type="molecule type" value="Genomic_DNA"/>
</dbReference>
<dbReference type="SUPFAM" id="SSF48452">
    <property type="entry name" value="TPR-like"/>
    <property type="match status" value="2"/>
</dbReference>
<dbReference type="Pfam" id="PF13424">
    <property type="entry name" value="TPR_12"/>
    <property type="match status" value="2"/>
</dbReference>
<dbReference type="Gene3D" id="1.10.510.10">
    <property type="entry name" value="Transferase(Phosphotransferase) domain 1"/>
    <property type="match status" value="1"/>
</dbReference>
<dbReference type="InterPro" id="IPR051681">
    <property type="entry name" value="Ser/Thr_Kinases-Pseudokinases"/>
</dbReference>
<evidence type="ECO:0000256" key="1">
    <source>
        <dbReference type="ARBA" id="ARBA00022679"/>
    </source>
</evidence>
<dbReference type="InterPro" id="IPR019734">
    <property type="entry name" value="TPR_rpt"/>
</dbReference>
<dbReference type="InterPro" id="IPR011009">
    <property type="entry name" value="Kinase-like_dom_sf"/>
</dbReference>
<dbReference type="PANTHER" id="PTHR44329:SF288">
    <property type="entry name" value="MITOGEN-ACTIVATED PROTEIN KINASE KINASE KINASE 20"/>
    <property type="match status" value="1"/>
</dbReference>
<dbReference type="PROSITE" id="PS50011">
    <property type="entry name" value="PROTEIN_KINASE_DOM"/>
    <property type="match status" value="1"/>
</dbReference>
<dbReference type="GO" id="GO:0004674">
    <property type="term" value="F:protein serine/threonine kinase activity"/>
    <property type="evidence" value="ECO:0007669"/>
    <property type="project" value="TreeGrafter"/>
</dbReference>
<dbReference type="Pfam" id="PF00069">
    <property type="entry name" value="Pkinase"/>
    <property type="match status" value="1"/>
</dbReference>
<organism evidence="8 9">
    <name type="scientific">Tulasnella calospora MUT 4182</name>
    <dbReference type="NCBI Taxonomy" id="1051891"/>
    <lineage>
        <taxon>Eukaryota</taxon>
        <taxon>Fungi</taxon>
        <taxon>Dikarya</taxon>
        <taxon>Basidiomycota</taxon>
        <taxon>Agaricomycotina</taxon>
        <taxon>Agaricomycetes</taxon>
        <taxon>Cantharellales</taxon>
        <taxon>Tulasnellaceae</taxon>
        <taxon>Tulasnella</taxon>
    </lineage>
</organism>
<dbReference type="InterPro" id="IPR008271">
    <property type="entry name" value="Ser/Thr_kinase_AS"/>
</dbReference>
<dbReference type="InterPro" id="IPR000719">
    <property type="entry name" value="Prot_kinase_dom"/>
</dbReference>
<dbReference type="SMART" id="SM00220">
    <property type="entry name" value="S_TKc"/>
    <property type="match status" value="1"/>
</dbReference>
<evidence type="ECO:0000256" key="5">
    <source>
        <dbReference type="PROSITE-ProRule" id="PRU00339"/>
    </source>
</evidence>
<dbReference type="InterPro" id="IPR011990">
    <property type="entry name" value="TPR-like_helical_dom_sf"/>
</dbReference>
<keyword evidence="9" id="KW-1185">Reference proteome</keyword>
<evidence type="ECO:0000256" key="3">
    <source>
        <dbReference type="ARBA" id="ARBA00022777"/>
    </source>
</evidence>
<feature type="domain" description="Protein kinase" evidence="7">
    <location>
        <begin position="58"/>
        <end position="365"/>
    </location>
</feature>
<dbReference type="AlphaFoldDB" id="A0A0C3Q5L8"/>
<dbReference type="OrthoDB" id="431454at2759"/>
<keyword evidence="2" id="KW-0547">Nucleotide-binding</keyword>
<dbReference type="SMART" id="SM00028">
    <property type="entry name" value="TPR"/>
    <property type="match status" value="8"/>
</dbReference>